<name>A0A1L7CJR1_CORFL</name>
<dbReference type="AlphaFoldDB" id="A0A1L7CJR1"/>
<gene>
    <name evidence="3" type="ORF">CFL01nite_18080</name>
    <name evidence="2" type="ORF">CFLV_02100</name>
</gene>
<evidence type="ECO:0000256" key="1">
    <source>
        <dbReference type="SAM" id="Phobius"/>
    </source>
</evidence>
<keyword evidence="1" id="KW-0812">Transmembrane</keyword>
<protein>
    <submittedName>
        <fullName evidence="2">Uncharacterized protein</fullName>
    </submittedName>
</protein>
<proteinExistence type="predicted"/>
<evidence type="ECO:0000313" key="2">
    <source>
        <dbReference type="EMBL" id="APT86101.1"/>
    </source>
</evidence>
<accession>A0A1L7CJR1</accession>
<dbReference type="KEGG" id="cfc:CFLV_02100"/>
<evidence type="ECO:0000313" key="4">
    <source>
        <dbReference type="Proteomes" id="UP000185479"/>
    </source>
</evidence>
<feature type="transmembrane region" description="Helical" evidence="1">
    <location>
        <begin position="12"/>
        <end position="44"/>
    </location>
</feature>
<reference evidence="3 5" key="2">
    <citation type="submission" date="2019-06" db="EMBL/GenBank/DDBJ databases">
        <title>Whole genome shotgun sequence of Corynebacterium flavescens NBRC 14136.</title>
        <authorList>
            <person name="Hosoyama A."/>
            <person name="Uohara A."/>
            <person name="Ohji S."/>
            <person name="Ichikawa N."/>
        </authorList>
    </citation>
    <scope>NUCLEOTIDE SEQUENCE [LARGE SCALE GENOMIC DNA]</scope>
    <source>
        <strain evidence="3 5">NBRC 14136</strain>
    </source>
</reference>
<keyword evidence="4" id="KW-1185">Reference proteome</keyword>
<reference evidence="2 4" key="1">
    <citation type="submission" date="2014-08" db="EMBL/GenBank/DDBJ databases">
        <title>Complete genome sequence of Corynebacterium flavescens OJ8(T)(=DSM 20296(T)), isolated from cheese.</title>
        <authorList>
            <person name="Ruckert C."/>
            <person name="Albersmeier A."/>
            <person name="Winkler A."/>
            <person name="Kalinowski J."/>
        </authorList>
    </citation>
    <scope>NUCLEOTIDE SEQUENCE [LARGE SCALE GENOMIC DNA]</scope>
    <source>
        <strain evidence="2 4">OJ8</strain>
    </source>
</reference>
<dbReference type="EMBL" id="BJNB01000030">
    <property type="protein sequence ID" value="GEB98313.1"/>
    <property type="molecule type" value="Genomic_DNA"/>
</dbReference>
<evidence type="ECO:0000313" key="5">
    <source>
        <dbReference type="Proteomes" id="UP000315353"/>
    </source>
</evidence>
<dbReference type="STRING" id="28028.CFLV_02100"/>
<evidence type="ECO:0000313" key="3">
    <source>
        <dbReference type="EMBL" id="GEB98313.1"/>
    </source>
</evidence>
<dbReference type="OrthoDB" id="4427298at2"/>
<dbReference type="GeneID" id="82879513"/>
<dbReference type="Proteomes" id="UP000315353">
    <property type="component" value="Unassembled WGS sequence"/>
</dbReference>
<keyword evidence="1" id="KW-0472">Membrane</keyword>
<dbReference type="Proteomes" id="UP000185479">
    <property type="component" value="Chromosome"/>
</dbReference>
<dbReference type="EMBL" id="CP009246">
    <property type="protein sequence ID" value="APT86101.1"/>
    <property type="molecule type" value="Genomic_DNA"/>
</dbReference>
<feature type="transmembrane region" description="Helical" evidence="1">
    <location>
        <begin position="56"/>
        <end position="78"/>
    </location>
</feature>
<keyword evidence="1" id="KW-1133">Transmembrane helix</keyword>
<dbReference type="RefSeq" id="WP_075729099.1">
    <property type="nucleotide sequence ID" value="NZ_BJNB01000030.1"/>
</dbReference>
<organism evidence="2 4">
    <name type="scientific">Corynebacterium flavescens</name>
    <dbReference type="NCBI Taxonomy" id="28028"/>
    <lineage>
        <taxon>Bacteria</taxon>
        <taxon>Bacillati</taxon>
        <taxon>Actinomycetota</taxon>
        <taxon>Actinomycetes</taxon>
        <taxon>Mycobacteriales</taxon>
        <taxon>Corynebacteriaceae</taxon>
        <taxon>Corynebacterium</taxon>
    </lineage>
</organism>
<sequence length="191" mass="20713">MSKKLAALDRFLLGLLGLILIALGTWPILVHFGVSWAVYLAAWIDHDEWRSLPSAAWWPFALGTATVVLALCALWIIISNIRHHRFNTVTSTSSDHDGAIAISMPAVAGAVGATITQLSGVDKVEQLVAFDRGHRALQYTVVANPDTSLAAITEAIVDNESDFRAAFDASELDTVYKVHYTKVRSQKAAGK</sequence>